<comment type="caution">
    <text evidence="1">The sequence shown here is derived from an EMBL/GenBank/DDBJ whole genome shotgun (WGS) entry which is preliminary data.</text>
</comment>
<accession>A0A645DX68</accession>
<reference evidence="1" key="1">
    <citation type="submission" date="2019-08" db="EMBL/GenBank/DDBJ databases">
        <authorList>
            <person name="Kucharzyk K."/>
            <person name="Murdoch R.W."/>
            <person name="Higgins S."/>
            <person name="Loffler F."/>
        </authorList>
    </citation>
    <scope>NUCLEOTIDE SEQUENCE</scope>
</reference>
<evidence type="ECO:0008006" key="2">
    <source>
        <dbReference type="Google" id="ProtNLM"/>
    </source>
</evidence>
<organism evidence="1">
    <name type="scientific">bioreactor metagenome</name>
    <dbReference type="NCBI Taxonomy" id="1076179"/>
    <lineage>
        <taxon>unclassified sequences</taxon>
        <taxon>metagenomes</taxon>
        <taxon>ecological metagenomes</taxon>
    </lineage>
</organism>
<protein>
    <recommendedName>
        <fullName evidence="2">Transcription factor NikR nickel binding C-terminal domain-containing protein</fullName>
    </recommendedName>
</protein>
<dbReference type="SUPFAM" id="SSF55021">
    <property type="entry name" value="ACT-like"/>
    <property type="match status" value="1"/>
</dbReference>
<sequence length="84" mass="9364">MSCYYVIGIRMDNRVSNALKFQEVLTQNGCKIRARLGLHEVSDNLCANDGLIILQPCGEKEDVEQLVKDLNNLEGVSAKLIDLN</sequence>
<dbReference type="EMBL" id="VSSQ01040575">
    <property type="protein sequence ID" value="MPM93859.1"/>
    <property type="molecule type" value="Genomic_DNA"/>
</dbReference>
<dbReference type="InterPro" id="IPR027271">
    <property type="entry name" value="Acetolactate_synth/TF_NikR_C"/>
</dbReference>
<dbReference type="Gene3D" id="3.30.70.1150">
    <property type="entry name" value="ACT-like. Chain A, domain 2"/>
    <property type="match status" value="1"/>
</dbReference>
<proteinExistence type="predicted"/>
<name>A0A645DX68_9ZZZZ</name>
<dbReference type="InterPro" id="IPR045865">
    <property type="entry name" value="ACT-like_dom_sf"/>
</dbReference>
<dbReference type="AlphaFoldDB" id="A0A645DX68"/>
<evidence type="ECO:0000313" key="1">
    <source>
        <dbReference type="EMBL" id="MPM93859.1"/>
    </source>
</evidence>
<gene>
    <name evidence="1" type="ORF">SDC9_141001</name>
</gene>